<dbReference type="PANTHER" id="PTHR43028">
    <property type="entry name" value="3'(2'),5'-BISPHOSPHATE NUCLEOTIDASE 1"/>
    <property type="match status" value="1"/>
</dbReference>
<comment type="caution">
    <text evidence="3">The sequence shown here is derived from an EMBL/GenBank/DDBJ whole genome shotgun (WGS) entry which is preliminary data.</text>
</comment>
<dbReference type="SUPFAM" id="SSF56655">
    <property type="entry name" value="Carbohydrate phosphatase"/>
    <property type="match status" value="1"/>
</dbReference>
<comment type="cofactor">
    <cofactor evidence="2">
        <name>Mg(2+)</name>
        <dbReference type="ChEBI" id="CHEBI:18420"/>
    </cofactor>
</comment>
<dbReference type="InterPro" id="IPR044897">
    <property type="entry name" value="INPP1_dom_1"/>
</dbReference>
<dbReference type="InterPro" id="IPR000760">
    <property type="entry name" value="Inositol_monophosphatase-like"/>
</dbReference>
<evidence type="ECO:0000313" key="4">
    <source>
        <dbReference type="Proteomes" id="UP000639338"/>
    </source>
</evidence>
<gene>
    <name evidence="3" type="ORF">HCN44_006235</name>
</gene>
<comment type="similarity">
    <text evidence="1">Belongs to the inositol monophosphatase superfamily.</text>
</comment>
<keyword evidence="4" id="KW-1185">Reference proteome</keyword>
<dbReference type="InterPro" id="IPR050725">
    <property type="entry name" value="CysQ/Inositol_MonoPase"/>
</dbReference>
<evidence type="ECO:0000256" key="2">
    <source>
        <dbReference type="PIRSR" id="PIRSR600760-2"/>
    </source>
</evidence>
<dbReference type="GO" id="GO:0046854">
    <property type="term" value="P:phosphatidylinositol phosphate biosynthetic process"/>
    <property type="evidence" value="ECO:0007669"/>
    <property type="project" value="InterPro"/>
</dbReference>
<dbReference type="PANTHER" id="PTHR43028:SF3">
    <property type="entry name" value="INOSITOL POLYPHOSPHATE 1-PHOSPHATASE"/>
    <property type="match status" value="1"/>
</dbReference>
<feature type="binding site" evidence="2">
    <location>
        <position position="305"/>
    </location>
    <ligand>
        <name>Mg(2+)</name>
        <dbReference type="ChEBI" id="CHEBI:18420"/>
        <label>1</label>
        <note>catalytic</note>
    </ligand>
</feature>
<dbReference type="Gene3D" id="3.40.190.80">
    <property type="match status" value="1"/>
</dbReference>
<dbReference type="PROSITE" id="PS00630">
    <property type="entry name" value="IMP_2"/>
    <property type="match status" value="1"/>
</dbReference>
<protein>
    <recommendedName>
        <fullName evidence="5">Inositol polyphosphate 1-phosphatase</fullName>
    </recommendedName>
</protein>
<feature type="binding site" evidence="2">
    <location>
        <position position="163"/>
    </location>
    <ligand>
        <name>Mg(2+)</name>
        <dbReference type="ChEBI" id="CHEBI:18420"/>
        <label>1</label>
        <note>catalytic</note>
    </ligand>
</feature>
<dbReference type="Gene3D" id="4.10.460.10">
    <property type="entry name" value="Inositol Polyphosphate 1-phosphatase, domain 1"/>
    <property type="match status" value="1"/>
</dbReference>
<dbReference type="InterPro" id="IPR020550">
    <property type="entry name" value="Inositol_monophosphatase_CS"/>
</dbReference>
<reference evidence="3 4" key="1">
    <citation type="submission" date="2020-08" db="EMBL/GenBank/DDBJ databases">
        <title>Aphidius gifuensis genome sequencing and assembly.</title>
        <authorList>
            <person name="Du Z."/>
        </authorList>
    </citation>
    <scope>NUCLEOTIDE SEQUENCE [LARGE SCALE GENOMIC DNA]</scope>
    <source>
        <strain evidence="3">YNYX2018</strain>
        <tissue evidence="3">Adults</tissue>
    </source>
</reference>
<evidence type="ECO:0000256" key="1">
    <source>
        <dbReference type="ARBA" id="ARBA00009759"/>
    </source>
</evidence>
<dbReference type="GO" id="GO:0046872">
    <property type="term" value="F:metal ion binding"/>
    <property type="evidence" value="ECO:0007669"/>
    <property type="project" value="UniProtKB-KW"/>
</dbReference>
<dbReference type="EMBL" id="JACMRX010000003">
    <property type="protein sequence ID" value="KAF7993175.1"/>
    <property type="molecule type" value="Genomic_DNA"/>
</dbReference>
<keyword evidence="2" id="KW-0479">Metal-binding</keyword>
<proteinExistence type="inferred from homology"/>
<name>A0A834XVZ5_APHGI</name>
<feature type="binding site" evidence="2">
    <location>
        <position position="83"/>
    </location>
    <ligand>
        <name>Mg(2+)</name>
        <dbReference type="ChEBI" id="CHEBI:18420"/>
        <label>1</label>
        <note>catalytic</note>
    </ligand>
</feature>
<dbReference type="Pfam" id="PF00459">
    <property type="entry name" value="Inositol_P"/>
    <property type="match status" value="1"/>
</dbReference>
<evidence type="ECO:0000313" key="3">
    <source>
        <dbReference type="EMBL" id="KAF7993175.1"/>
    </source>
</evidence>
<evidence type="ECO:0008006" key="5">
    <source>
        <dbReference type="Google" id="ProtNLM"/>
    </source>
</evidence>
<feature type="binding site" evidence="2">
    <location>
        <position position="164"/>
    </location>
    <ligand>
        <name>Mg(2+)</name>
        <dbReference type="ChEBI" id="CHEBI:18420"/>
        <label>1</label>
        <note>catalytic</note>
    </ligand>
</feature>
<keyword evidence="2" id="KW-0460">Magnesium</keyword>
<dbReference type="Proteomes" id="UP000639338">
    <property type="component" value="Unassembled WGS sequence"/>
</dbReference>
<accession>A0A834XVZ5</accession>
<dbReference type="OrthoDB" id="9977309at2759"/>
<sequence>MTERSQEFLEVLLKASEKAANIARVCRQNQALFNLLVQEKTDAGKNPRFIRDFKTLADVLIQESVRHEIGAQFPDIAKMVRGEETNVFSNTLGTSVIVEVCSTCIETSNLLSQVLDNDEYTANLLATEIHRDISITEVPNHDDLNTYELNIDVNDVGIWIDPIDSTADYITANTLVDEVTGLHLSGLRCVTVLIGAYSLSTGLPILGVVNQPFYSCSDENTQWKGTCYWGIVNASGNGIISYPKPVNTNNVIVISRAEDPSIKAKLTNEGFRLIEVAGAGYKILSVAIGLADAYILSKKSTYRWDTCAPQAILSAQGGGIIDFSLFTTECANVELKYSGEESNYSNKGGLIAYRDSAILDRLKKSLVLTTKL</sequence>
<feature type="binding site" evidence="2">
    <location>
        <position position="161"/>
    </location>
    <ligand>
        <name>Mg(2+)</name>
        <dbReference type="ChEBI" id="CHEBI:18420"/>
        <label>1</label>
        <note>catalytic</note>
    </ligand>
</feature>
<dbReference type="GO" id="GO:0004441">
    <property type="term" value="F:inositol-1,4-bisphosphate 1-phosphatase activity"/>
    <property type="evidence" value="ECO:0007669"/>
    <property type="project" value="TreeGrafter"/>
</dbReference>
<dbReference type="AlphaFoldDB" id="A0A834XVZ5"/>
<organism evidence="3 4">
    <name type="scientific">Aphidius gifuensis</name>
    <name type="common">Parasitoid wasp</name>
    <dbReference type="NCBI Taxonomy" id="684658"/>
    <lineage>
        <taxon>Eukaryota</taxon>
        <taxon>Metazoa</taxon>
        <taxon>Ecdysozoa</taxon>
        <taxon>Arthropoda</taxon>
        <taxon>Hexapoda</taxon>
        <taxon>Insecta</taxon>
        <taxon>Pterygota</taxon>
        <taxon>Neoptera</taxon>
        <taxon>Endopterygota</taxon>
        <taxon>Hymenoptera</taxon>
        <taxon>Apocrita</taxon>
        <taxon>Ichneumonoidea</taxon>
        <taxon>Braconidae</taxon>
        <taxon>Aphidiinae</taxon>
        <taxon>Aphidius</taxon>
    </lineage>
</organism>
<dbReference type="Gene3D" id="3.30.540.10">
    <property type="entry name" value="Fructose-1,6-Bisphosphatase, subunit A, domain 1"/>
    <property type="match status" value="1"/>
</dbReference>